<protein>
    <submittedName>
        <fullName evidence="1">Uncharacterized protein</fullName>
    </submittedName>
</protein>
<accession>A0AAV7NQY2</accession>
<proteinExistence type="predicted"/>
<organism evidence="1 2">
    <name type="scientific">Pleurodeles waltl</name>
    <name type="common">Iberian ribbed newt</name>
    <dbReference type="NCBI Taxonomy" id="8319"/>
    <lineage>
        <taxon>Eukaryota</taxon>
        <taxon>Metazoa</taxon>
        <taxon>Chordata</taxon>
        <taxon>Craniata</taxon>
        <taxon>Vertebrata</taxon>
        <taxon>Euteleostomi</taxon>
        <taxon>Amphibia</taxon>
        <taxon>Batrachia</taxon>
        <taxon>Caudata</taxon>
        <taxon>Salamandroidea</taxon>
        <taxon>Salamandridae</taxon>
        <taxon>Pleurodelinae</taxon>
        <taxon>Pleurodeles</taxon>
    </lineage>
</organism>
<sequence length="99" mass="10241">METNLATSLAAVASGVHLRTAGGIRRAAGSAVRAVAGTSFVRVLPRLHAGGPPMARHSARLASQKDALGGHCTLGRTVKVRVVAPSIFFLHSARSMKTD</sequence>
<gene>
    <name evidence="1" type="ORF">NDU88_006139</name>
</gene>
<name>A0AAV7NQY2_PLEWA</name>
<dbReference type="EMBL" id="JANPWB010000012">
    <property type="protein sequence ID" value="KAJ1117944.1"/>
    <property type="molecule type" value="Genomic_DNA"/>
</dbReference>
<dbReference type="Proteomes" id="UP001066276">
    <property type="component" value="Chromosome 8"/>
</dbReference>
<dbReference type="AlphaFoldDB" id="A0AAV7NQY2"/>
<keyword evidence="2" id="KW-1185">Reference proteome</keyword>
<comment type="caution">
    <text evidence="1">The sequence shown here is derived from an EMBL/GenBank/DDBJ whole genome shotgun (WGS) entry which is preliminary data.</text>
</comment>
<reference evidence="1" key="1">
    <citation type="journal article" date="2022" name="bioRxiv">
        <title>Sequencing and chromosome-scale assembly of the giantPleurodeles waltlgenome.</title>
        <authorList>
            <person name="Brown T."/>
            <person name="Elewa A."/>
            <person name="Iarovenko S."/>
            <person name="Subramanian E."/>
            <person name="Araus A.J."/>
            <person name="Petzold A."/>
            <person name="Susuki M."/>
            <person name="Suzuki K.-i.T."/>
            <person name="Hayashi T."/>
            <person name="Toyoda A."/>
            <person name="Oliveira C."/>
            <person name="Osipova E."/>
            <person name="Leigh N.D."/>
            <person name="Simon A."/>
            <person name="Yun M.H."/>
        </authorList>
    </citation>
    <scope>NUCLEOTIDE SEQUENCE</scope>
    <source>
        <strain evidence="1">20211129_DDA</strain>
        <tissue evidence="1">Liver</tissue>
    </source>
</reference>
<evidence type="ECO:0000313" key="1">
    <source>
        <dbReference type="EMBL" id="KAJ1117944.1"/>
    </source>
</evidence>
<evidence type="ECO:0000313" key="2">
    <source>
        <dbReference type="Proteomes" id="UP001066276"/>
    </source>
</evidence>